<evidence type="ECO:0000313" key="2">
    <source>
        <dbReference type="Proteomes" id="UP001292094"/>
    </source>
</evidence>
<reference evidence="1" key="1">
    <citation type="submission" date="2023-11" db="EMBL/GenBank/DDBJ databases">
        <title>Genome assemblies of two species of porcelain crab, Petrolisthes cinctipes and Petrolisthes manimaculis (Anomura: Porcellanidae).</title>
        <authorList>
            <person name="Angst P."/>
        </authorList>
    </citation>
    <scope>NUCLEOTIDE SEQUENCE</scope>
    <source>
        <strain evidence="1">PB745_02</strain>
        <tissue evidence="1">Gill</tissue>
    </source>
</reference>
<accession>A0AAE1NVL9</accession>
<keyword evidence="2" id="KW-1185">Reference proteome</keyword>
<dbReference type="AlphaFoldDB" id="A0AAE1NVL9"/>
<protein>
    <submittedName>
        <fullName evidence="1">Uncharacterized protein</fullName>
    </submittedName>
</protein>
<dbReference type="EMBL" id="JAWZYT010003974">
    <property type="protein sequence ID" value="KAK4295900.1"/>
    <property type="molecule type" value="Genomic_DNA"/>
</dbReference>
<comment type="caution">
    <text evidence="1">The sequence shown here is derived from an EMBL/GenBank/DDBJ whole genome shotgun (WGS) entry which is preliminary data.</text>
</comment>
<proteinExistence type="predicted"/>
<gene>
    <name evidence="1" type="ORF">Pmani_031570</name>
</gene>
<organism evidence="1 2">
    <name type="scientific">Petrolisthes manimaculis</name>
    <dbReference type="NCBI Taxonomy" id="1843537"/>
    <lineage>
        <taxon>Eukaryota</taxon>
        <taxon>Metazoa</taxon>
        <taxon>Ecdysozoa</taxon>
        <taxon>Arthropoda</taxon>
        <taxon>Crustacea</taxon>
        <taxon>Multicrustacea</taxon>
        <taxon>Malacostraca</taxon>
        <taxon>Eumalacostraca</taxon>
        <taxon>Eucarida</taxon>
        <taxon>Decapoda</taxon>
        <taxon>Pleocyemata</taxon>
        <taxon>Anomura</taxon>
        <taxon>Galatheoidea</taxon>
        <taxon>Porcellanidae</taxon>
        <taxon>Petrolisthes</taxon>
    </lineage>
</organism>
<evidence type="ECO:0000313" key="1">
    <source>
        <dbReference type="EMBL" id="KAK4295900.1"/>
    </source>
</evidence>
<dbReference type="Proteomes" id="UP001292094">
    <property type="component" value="Unassembled WGS sequence"/>
</dbReference>
<sequence length="98" mass="11259">MEAALAKHHKSSKDTVKQVQLESLHAALKATVKEELMSRDWITEKGEKVGLQITEKEEKAGEKMVGLQITEKGEKARERRLGYRLQRKEKRCLGIEEE</sequence>
<name>A0AAE1NVL9_9EUCA</name>